<reference evidence="8 9" key="1">
    <citation type="submission" date="2024-12" db="EMBL/GenBank/DDBJ databases">
        <title>The unique morphological basis and parallel evolutionary history of personate flowers in Penstemon.</title>
        <authorList>
            <person name="Depatie T.H."/>
            <person name="Wessinger C.A."/>
        </authorList>
    </citation>
    <scope>NUCLEOTIDE SEQUENCE [LARGE SCALE GENOMIC DNA]</scope>
    <source>
        <strain evidence="8">WTNN_2</strain>
        <tissue evidence="8">Leaf</tissue>
    </source>
</reference>
<dbReference type="EMBL" id="JBJXBP010000002">
    <property type="protein sequence ID" value="KAL3845633.1"/>
    <property type="molecule type" value="Genomic_DNA"/>
</dbReference>
<keyword evidence="9" id="KW-1185">Reference proteome</keyword>
<evidence type="ECO:0000259" key="7">
    <source>
        <dbReference type="PROSITE" id="PS51369"/>
    </source>
</evidence>
<feature type="compositionally biased region" description="Low complexity" evidence="6">
    <location>
        <begin position="9"/>
        <end position="26"/>
    </location>
</feature>
<dbReference type="Proteomes" id="UP001634393">
    <property type="component" value="Unassembled WGS sequence"/>
</dbReference>
<comment type="caution">
    <text evidence="8">The sequence shown here is derived from an EMBL/GenBank/DDBJ whole genome shotgun (WGS) entry which is preliminary data.</text>
</comment>
<dbReference type="PROSITE" id="PS51369">
    <property type="entry name" value="TCP"/>
    <property type="match status" value="1"/>
</dbReference>
<dbReference type="PANTHER" id="PTHR31072:SF108">
    <property type="entry name" value="TRANSCRIPTION FACTOR TCP22-RELATED"/>
    <property type="match status" value="1"/>
</dbReference>
<proteinExistence type="predicted"/>
<dbReference type="GO" id="GO:0003677">
    <property type="term" value="F:DNA binding"/>
    <property type="evidence" value="ECO:0007669"/>
    <property type="project" value="UniProtKB-KW"/>
</dbReference>
<evidence type="ECO:0000313" key="8">
    <source>
        <dbReference type="EMBL" id="KAL3845633.1"/>
    </source>
</evidence>
<feature type="region of interest" description="Disordered" evidence="6">
    <location>
        <begin position="382"/>
        <end position="405"/>
    </location>
</feature>
<dbReference type="InterPro" id="IPR017887">
    <property type="entry name" value="TF_TCP_subgr"/>
</dbReference>
<feature type="compositionally biased region" description="Low complexity" evidence="6">
    <location>
        <begin position="75"/>
        <end position="91"/>
    </location>
</feature>
<feature type="domain" description="TCP" evidence="7">
    <location>
        <begin position="107"/>
        <end position="161"/>
    </location>
</feature>
<keyword evidence="3" id="KW-0238">DNA-binding</keyword>
<dbReference type="GO" id="GO:0005634">
    <property type="term" value="C:nucleus"/>
    <property type="evidence" value="ECO:0007669"/>
    <property type="project" value="UniProtKB-SubCell"/>
</dbReference>
<gene>
    <name evidence="8" type="ORF">ACJIZ3_003036</name>
</gene>
<evidence type="ECO:0000256" key="3">
    <source>
        <dbReference type="ARBA" id="ARBA00023125"/>
    </source>
</evidence>
<keyword evidence="5" id="KW-0539">Nucleus</keyword>
<dbReference type="Pfam" id="PF03634">
    <property type="entry name" value="TCP"/>
    <property type="match status" value="1"/>
</dbReference>
<feature type="region of interest" description="Disordered" evidence="6">
    <location>
        <begin position="1"/>
        <end position="120"/>
    </location>
</feature>
<evidence type="ECO:0000313" key="9">
    <source>
        <dbReference type="Proteomes" id="UP001634393"/>
    </source>
</evidence>
<evidence type="ECO:0000256" key="4">
    <source>
        <dbReference type="ARBA" id="ARBA00023163"/>
    </source>
</evidence>
<accession>A0ABD3UAP6</accession>
<evidence type="ECO:0000256" key="5">
    <source>
        <dbReference type="ARBA" id="ARBA00023242"/>
    </source>
</evidence>
<keyword evidence="2" id="KW-0805">Transcription regulation</keyword>
<feature type="compositionally biased region" description="Basic residues" evidence="6">
    <location>
        <begin position="102"/>
        <end position="111"/>
    </location>
</feature>
<dbReference type="InterPro" id="IPR005333">
    <property type="entry name" value="Transcription_factor_TCP"/>
</dbReference>
<name>A0ABD3UAP6_9LAMI</name>
<evidence type="ECO:0000256" key="1">
    <source>
        <dbReference type="ARBA" id="ARBA00004123"/>
    </source>
</evidence>
<organism evidence="8 9">
    <name type="scientific">Penstemon smallii</name>
    <dbReference type="NCBI Taxonomy" id="265156"/>
    <lineage>
        <taxon>Eukaryota</taxon>
        <taxon>Viridiplantae</taxon>
        <taxon>Streptophyta</taxon>
        <taxon>Embryophyta</taxon>
        <taxon>Tracheophyta</taxon>
        <taxon>Spermatophyta</taxon>
        <taxon>Magnoliopsida</taxon>
        <taxon>eudicotyledons</taxon>
        <taxon>Gunneridae</taxon>
        <taxon>Pentapetalae</taxon>
        <taxon>asterids</taxon>
        <taxon>lamiids</taxon>
        <taxon>Lamiales</taxon>
        <taxon>Plantaginaceae</taxon>
        <taxon>Cheloneae</taxon>
        <taxon>Penstemon</taxon>
    </lineage>
</organism>
<dbReference type="PANTHER" id="PTHR31072">
    <property type="entry name" value="TRANSCRIPTION FACTOR TCP4-RELATED"/>
    <property type="match status" value="1"/>
</dbReference>
<evidence type="ECO:0000256" key="2">
    <source>
        <dbReference type="ARBA" id="ARBA00023015"/>
    </source>
</evidence>
<feature type="compositionally biased region" description="Polar residues" evidence="6">
    <location>
        <begin position="234"/>
        <end position="248"/>
    </location>
</feature>
<sequence>MEFMEPHNNKNNQGGNNTTTTTTTTNSDNQHHESSSTSSLQLISPHHHQHQGSGSGPTPPHNPFMGSISIPQSRNLPLSSPSPSPSTTTNNNDKDASAVTKAVKKPSKDRHTKVDGRGRRIRMPALCAARVFQLTRELGHKSDGETIEWLLHQAEPAIIAATGTGTIPANFSTLNVSLRSSGTTISAPPSKSAPLFLGGATGMLGFHHQLTSSTNFGQDPDDNYMKKRFREDTSNATSPKQGRTQTSVHDQEPGSDPKPSSSYIPAPAMWAMAPAAANVGNTFWMLPVTGATTTTNAVLNAGQHEWQYKASPVQRIGGFEFPGTGRFNPVQLGSMVLQQQQPPVQHLGLGVTETNMGMLASINAYNNSSNNRIDLGMNLDHHHHQQHQNQPQNSDSGDENPKDSQ</sequence>
<evidence type="ECO:0000256" key="6">
    <source>
        <dbReference type="SAM" id="MobiDB-lite"/>
    </source>
</evidence>
<keyword evidence="4" id="KW-0804">Transcription</keyword>
<dbReference type="AlphaFoldDB" id="A0ABD3UAP6"/>
<protein>
    <recommendedName>
        <fullName evidence="7">TCP domain-containing protein</fullName>
    </recommendedName>
</protein>
<comment type="subcellular location">
    <subcellularLocation>
        <location evidence="1">Nucleus</location>
    </subcellularLocation>
</comment>
<feature type="region of interest" description="Disordered" evidence="6">
    <location>
        <begin position="231"/>
        <end position="262"/>
    </location>
</feature>